<keyword evidence="1" id="KW-0472">Membrane</keyword>
<protein>
    <recommendedName>
        <fullName evidence="2">NYN domain-containing protein</fullName>
    </recommendedName>
</protein>
<dbReference type="InterPro" id="IPR021139">
    <property type="entry name" value="NYN"/>
</dbReference>
<keyword evidence="1" id="KW-1133">Transmembrane helix</keyword>
<dbReference type="PANTHER" id="PTHR35458">
    <property type="entry name" value="SLR0755 PROTEIN"/>
    <property type="match status" value="1"/>
</dbReference>
<organism evidence="3 4">
    <name type="scientific">candidate division WWE3 bacterium RIFCSPLOWO2_01_FULL_42_11</name>
    <dbReference type="NCBI Taxonomy" id="1802627"/>
    <lineage>
        <taxon>Bacteria</taxon>
        <taxon>Katanobacteria</taxon>
    </lineage>
</organism>
<gene>
    <name evidence="3" type="ORF">A3A70_00610</name>
</gene>
<dbReference type="InterPro" id="IPR047140">
    <property type="entry name" value="LabA"/>
</dbReference>
<reference evidence="3 4" key="1">
    <citation type="journal article" date="2016" name="Nat. Commun.">
        <title>Thousands of microbial genomes shed light on interconnected biogeochemical processes in an aquifer system.</title>
        <authorList>
            <person name="Anantharaman K."/>
            <person name="Brown C.T."/>
            <person name="Hug L.A."/>
            <person name="Sharon I."/>
            <person name="Castelle C.J."/>
            <person name="Probst A.J."/>
            <person name="Thomas B.C."/>
            <person name="Singh A."/>
            <person name="Wilkins M.J."/>
            <person name="Karaoz U."/>
            <person name="Brodie E.L."/>
            <person name="Williams K.H."/>
            <person name="Hubbard S.S."/>
            <person name="Banfield J.F."/>
        </authorList>
    </citation>
    <scope>NUCLEOTIDE SEQUENCE [LARGE SCALE GENOMIC DNA]</scope>
</reference>
<name>A0A1F4VNZ7_UNCKA</name>
<dbReference type="Pfam" id="PF01936">
    <property type="entry name" value="NYN"/>
    <property type="match status" value="1"/>
</dbReference>
<evidence type="ECO:0000256" key="1">
    <source>
        <dbReference type="SAM" id="Phobius"/>
    </source>
</evidence>
<dbReference type="Proteomes" id="UP000178964">
    <property type="component" value="Unassembled WGS sequence"/>
</dbReference>
<dbReference type="AlphaFoldDB" id="A0A1F4VNZ7"/>
<feature type="domain" description="NYN" evidence="2">
    <location>
        <begin position="23"/>
        <end position="161"/>
    </location>
</feature>
<proteinExistence type="predicted"/>
<evidence type="ECO:0000313" key="3">
    <source>
        <dbReference type="EMBL" id="OGC58738.1"/>
    </source>
</evidence>
<accession>A0A1F4VNZ7</accession>
<dbReference type="GO" id="GO:0004540">
    <property type="term" value="F:RNA nuclease activity"/>
    <property type="evidence" value="ECO:0007669"/>
    <property type="project" value="InterPro"/>
</dbReference>
<feature type="transmembrane region" description="Helical" evidence="1">
    <location>
        <begin position="53"/>
        <end position="72"/>
    </location>
</feature>
<dbReference type="Gene3D" id="3.40.50.1010">
    <property type="entry name" value="5'-nuclease"/>
    <property type="match status" value="1"/>
</dbReference>
<sequence>MLHSEKHSGIIRGVKSHESNYAFIDSQNLNLGIQKLGWKLDYKKFRIYLKEKYNVSVAYLFIGYIPANVLMYKGLKNAGFELVHKPITKLKDGTVKGNVDADLVLHTMIQFPNYFQAVIITSDGDFNSLIEYLREQNKLKVVLSPDVKTCSRLLKKAAKNKIIYMDKLDQKLSLKNEKAPPKD</sequence>
<keyword evidence="1" id="KW-0812">Transmembrane</keyword>
<comment type="caution">
    <text evidence="3">The sequence shown here is derived from an EMBL/GenBank/DDBJ whole genome shotgun (WGS) entry which is preliminary data.</text>
</comment>
<evidence type="ECO:0000259" key="2">
    <source>
        <dbReference type="Pfam" id="PF01936"/>
    </source>
</evidence>
<dbReference type="PANTHER" id="PTHR35458:SF2">
    <property type="entry name" value="SLR0755 PROTEIN"/>
    <property type="match status" value="1"/>
</dbReference>
<evidence type="ECO:0000313" key="4">
    <source>
        <dbReference type="Proteomes" id="UP000178964"/>
    </source>
</evidence>
<dbReference type="EMBL" id="MEVK01000031">
    <property type="protein sequence ID" value="OGC58738.1"/>
    <property type="molecule type" value="Genomic_DNA"/>
</dbReference>